<name>A0ABW5W6R7_9PSEU</name>
<reference evidence="3" key="1">
    <citation type="journal article" date="2019" name="Int. J. Syst. Evol. Microbiol.">
        <title>The Global Catalogue of Microorganisms (GCM) 10K type strain sequencing project: providing services to taxonomists for standard genome sequencing and annotation.</title>
        <authorList>
            <consortium name="The Broad Institute Genomics Platform"/>
            <consortium name="The Broad Institute Genome Sequencing Center for Infectious Disease"/>
            <person name="Wu L."/>
            <person name="Ma J."/>
        </authorList>
    </citation>
    <scope>NUCLEOTIDE SEQUENCE [LARGE SCALE GENOMIC DNA]</scope>
    <source>
        <strain evidence="3">IBRC-M 10906</strain>
    </source>
</reference>
<gene>
    <name evidence="2" type="ORF">ACFS2C_07655</name>
</gene>
<feature type="region of interest" description="Disordered" evidence="1">
    <location>
        <begin position="60"/>
        <end position="86"/>
    </location>
</feature>
<protein>
    <submittedName>
        <fullName evidence="2">Uncharacterized protein</fullName>
    </submittedName>
</protein>
<evidence type="ECO:0000313" key="2">
    <source>
        <dbReference type="EMBL" id="MFD2799261.1"/>
    </source>
</evidence>
<comment type="caution">
    <text evidence="2">The sequence shown here is derived from an EMBL/GenBank/DDBJ whole genome shotgun (WGS) entry which is preliminary data.</text>
</comment>
<keyword evidence="3" id="KW-1185">Reference proteome</keyword>
<dbReference type="EMBL" id="JBHUOF010000007">
    <property type="protein sequence ID" value="MFD2799261.1"/>
    <property type="molecule type" value="Genomic_DNA"/>
</dbReference>
<organism evidence="2 3">
    <name type="scientific">Prauserella oleivorans</name>
    <dbReference type="NCBI Taxonomy" id="1478153"/>
    <lineage>
        <taxon>Bacteria</taxon>
        <taxon>Bacillati</taxon>
        <taxon>Actinomycetota</taxon>
        <taxon>Actinomycetes</taxon>
        <taxon>Pseudonocardiales</taxon>
        <taxon>Pseudonocardiaceae</taxon>
        <taxon>Prauserella</taxon>
    </lineage>
</organism>
<dbReference type="RefSeq" id="WP_377386012.1">
    <property type="nucleotide sequence ID" value="NZ_JBHSAN010000006.1"/>
</dbReference>
<evidence type="ECO:0000313" key="3">
    <source>
        <dbReference type="Proteomes" id="UP001597478"/>
    </source>
</evidence>
<proteinExistence type="predicted"/>
<evidence type="ECO:0000256" key="1">
    <source>
        <dbReference type="SAM" id="MobiDB-lite"/>
    </source>
</evidence>
<dbReference type="Proteomes" id="UP001597478">
    <property type="component" value="Unassembled WGS sequence"/>
</dbReference>
<accession>A0ABW5W6R7</accession>
<sequence>MSNVESFANEHADNVLNPLQVTTALSPVLATPAYAAYAGVAGVAFTAGLISDAVESHHAAEVKPSGPVPNNGSVGQLLGMRVDSIN</sequence>